<keyword evidence="8" id="KW-1185">Reference proteome</keyword>
<organism evidence="6 7">
    <name type="scientific">Cobetia amphilecti</name>
    <dbReference type="NCBI Taxonomy" id="1055104"/>
    <lineage>
        <taxon>Bacteria</taxon>
        <taxon>Pseudomonadati</taxon>
        <taxon>Pseudomonadota</taxon>
        <taxon>Gammaproteobacteria</taxon>
        <taxon>Oceanospirillales</taxon>
        <taxon>Halomonadaceae</taxon>
        <taxon>Cobetia</taxon>
    </lineage>
</organism>
<feature type="chain" id="PRO_5042855229" evidence="4">
    <location>
        <begin position="26"/>
        <end position="170"/>
    </location>
</feature>
<reference evidence="6" key="2">
    <citation type="submission" date="2023-07" db="EMBL/GenBank/DDBJ databases">
        <title>Genome content predicts the carbon catabolic preferences of heterotrophic bacteria.</title>
        <authorList>
            <person name="Gralka M."/>
        </authorList>
    </citation>
    <scope>NUCLEOTIDE SEQUENCE</scope>
    <source>
        <strain evidence="6">C2R13</strain>
    </source>
</reference>
<reference evidence="5" key="1">
    <citation type="submission" date="2023-04" db="EMBL/GenBank/DDBJ databases">
        <authorList>
            <person name="Otstavnykh N."/>
            <person name="Seitkalieva A."/>
            <person name="Bystritskaya E."/>
        </authorList>
    </citation>
    <scope>NUCLEOTIDE SEQUENCE</scope>
    <source>
        <strain evidence="5">NRIC 0815</strain>
    </source>
</reference>
<name>A0AAP4TZC9_9GAMM</name>
<dbReference type="GO" id="GO:0050821">
    <property type="term" value="P:protein stabilization"/>
    <property type="evidence" value="ECO:0007669"/>
    <property type="project" value="TreeGrafter"/>
</dbReference>
<dbReference type="GeneID" id="97327763"/>
<feature type="coiled-coil region" evidence="3">
    <location>
        <begin position="40"/>
        <end position="78"/>
    </location>
</feature>
<dbReference type="InterPro" id="IPR024930">
    <property type="entry name" value="Skp_dom_sf"/>
</dbReference>
<dbReference type="RefSeq" id="WP_043333014.1">
    <property type="nucleotide sequence ID" value="NZ_CANLSP010000006.1"/>
</dbReference>
<dbReference type="Pfam" id="PF03938">
    <property type="entry name" value="OmpH"/>
    <property type="match status" value="1"/>
</dbReference>
<sequence>MRKLTRALCLAGGLAAMATPMLAQATEVAVLDWRQALLSSDSAKISMNQLKNQLAGKQDQAKALAKELESLQAKLQKDGAVMSDSERQSVQQQLRQKGGQFQQLRGQVQQQQQQAEQTFLKQSKPKLDKAIQQVVDKHGIELLVDRNATVYSKDGMDLTNEVTQVFNSLN</sequence>
<dbReference type="Gene3D" id="3.30.910.20">
    <property type="entry name" value="Skp domain"/>
    <property type="match status" value="1"/>
</dbReference>
<keyword evidence="3" id="KW-0175">Coiled coil</keyword>
<dbReference type="SUPFAM" id="SSF111384">
    <property type="entry name" value="OmpH-like"/>
    <property type="match status" value="1"/>
</dbReference>
<evidence type="ECO:0000313" key="5">
    <source>
        <dbReference type="EMBL" id="MDI5884739.1"/>
    </source>
</evidence>
<proteinExistence type="inferred from homology"/>
<dbReference type="EMBL" id="JASCSA010000007">
    <property type="protein sequence ID" value="MDI5884739.1"/>
    <property type="molecule type" value="Genomic_DNA"/>
</dbReference>
<dbReference type="PANTHER" id="PTHR35089">
    <property type="entry name" value="CHAPERONE PROTEIN SKP"/>
    <property type="match status" value="1"/>
</dbReference>
<evidence type="ECO:0000256" key="4">
    <source>
        <dbReference type="SAM" id="SignalP"/>
    </source>
</evidence>
<evidence type="ECO:0000313" key="7">
    <source>
        <dbReference type="Proteomes" id="UP001170481"/>
    </source>
</evidence>
<evidence type="ECO:0000256" key="2">
    <source>
        <dbReference type="ARBA" id="ARBA00022729"/>
    </source>
</evidence>
<evidence type="ECO:0000256" key="3">
    <source>
        <dbReference type="SAM" id="Coils"/>
    </source>
</evidence>
<accession>A0AAP4TZC9</accession>
<reference evidence="8" key="3">
    <citation type="submission" date="2023-07" db="EMBL/GenBank/DDBJ databases">
        <title>Genome-based characterization of strain KMM 296 and proposal for reclassification of Cobetia litoralis and Cobetia pacifica, and emended description of the species Cobetia amphilecti and Cobetia marina.</title>
        <authorList>
            <person name="Balabanova L."/>
            <person name="Nedashkovskaya O."/>
        </authorList>
    </citation>
    <scope>NUCLEOTIDE SEQUENCE [LARGE SCALE GENOMIC DNA]</scope>
    <source>
        <strain evidence="8">NRIC 0815</strain>
    </source>
</reference>
<comment type="similarity">
    <text evidence="1">Belongs to the Skp family.</text>
</comment>
<dbReference type="InterPro" id="IPR005632">
    <property type="entry name" value="Chaperone_Skp"/>
</dbReference>
<dbReference type="EMBL" id="JAUORK010000007">
    <property type="protein sequence ID" value="MDO6671971.1"/>
    <property type="molecule type" value="Genomic_DNA"/>
</dbReference>
<comment type="caution">
    <text evidence="6">The sequence shown here is derived from an EMBL/GenBank/DDBJ whole genome shotgun (WGS) entry which is preliminary data.</text>
</comment>
<dbReference type="GO" id="GO:0051082">
    <property type="term" value="F:unfolded protein binding"/>
    <property type="evidence" value="ECO:0007669"/>
    <property type="project" value="InterPro"/>
</dbReference>
<dbReference type="Proteomes" id="UP001170481">
    <property type="component" value="Unassembled WGS sequence"/>
</dbReference>
<dbReference type="SMART" id="SM00935">
    <property type="entry name" value="OmpH"/>
    <property type="match status" value="1"/>
</dbReference>
<evidence type="ECO:0000313" key="6">
    <source>
        <dbReference type="EMBL" id="MDO6671971.1"/>
    </source>
</evidence>
<feature type="signal peptide" evidence="4">
    <location>
        <begin position="1"/>
        <end position="25"/>
    </location>
</feature>
<reference evidence="5" key="4">
    <citation type="submission" date="2024-05" db="EMBL/GenBank/DDBJ databases">
        <title>Genome-based characterization of strain KMM 296 and proposal for reclassification of Cobetia litoralis and Cobetia pacifica, and emended description of the species Cobetia amphilecti and Cobetia marina.</title>
        <authorList>
            <person name="Balabanova L."/>
            <person name="Nedashkovskaya O."/>
        </authorList>
    </citation>
    <scope>NUCLEOTIDE SEQUENCE</scope>
    <source>
        <strain evidence="5">NRIC 0815</strain>
    </source>
</reference>
<dbReference type="PANTHER" id="PTHR35089:SF1">
    <property type="entry name" value="CHAPERONE PROTEIN SKP"/>
    <property type="match status" value="1"/>
</dbReference>
<dbReference type="Proteomes" id="UP001229025">
    <property type="component" value="Unassembled WGS sequence"/>
</dbReference>
<dbReference type="AlphaFoldDB" id="A0AAP4TZC9"/>
<evidence type="ECO:0000256" key="1">
    <source>
        <dbReference type="ARBA" id="ARBA00009091"/>
    </source>
</evidence>
<keyword evidence="2 4" id="KW-0732">Signal</keyword>
<evidence type="ECO:0000313" key="8">
    <source>
        <dbReference type="Proteomes" id="UP001229025"/>
    </source>
</evidence>
<dbReference type="GO" id="GO:0005829">
    <property type="term" value="C:cytosol"/>
    <property type="evidence" value="ECO:0007669"/>
    <property type="project" value="TreeGrafter"/>
</dbReference>
<protein>
    <submittedName>
        <fullName evidence="6">OmpH family outer membrane protein</fullName>
    </submittedName>
</protein>
<gene>
    <name evidence="6" type="ORF">Q4535_07540</name>
    <name evidence="5" type="ORF">QLT01_10270</name>
</gene>